<dbReference type="AlphaFoldDB" id="A0A937K3L9"/>
<comment type="subcellular location">
    <subcellularLocation>
        <location evidence="1">Membrane</location>
        <topology evidence="1">Multi-pass membrane protein</topology>
    </subcellularLocation>
</comment>
<feature type="transmembrane region" description="Helical" evidence="6">
    <location>
        <begin position="45"/>
        <end position="65"/>
    </location>
</feature>
<evidence type="ECO:0000256" key="3">
    <source>
        <dbReference type="ARBA" id="ARBA00022692"/>
    </source>
</evidence>
<protein>
    <submittedName>
        <fullName evidence="7">Energy-coupling factor transporter transmembrane protein EcfT</fullName>
    </submittedName>
</protein>
<evidence type="ECO:0000313" key="8">
    <source>
        <dbReference type="Proteomes" id="UP000623681"/>
    </source>
</evidence>
<gene>
    <name evidence="7" type="ORF">JK634_11980</name>
</gene>
<reference evidence="7" key="1">
    <citation type="submission" date="2021-01" db="EMBL/GenBank/DDBJ databases">
        <title>Genome public.</title>
        <authorList>
            <person name="Liu C."/>
            <person name="Sun Q."/>
        </authorList>
    </citation>
    <scope>NUCLEOTIDE SEQUENCE</scope>
    <source>
        <strain evidence="7">YIM B02565</strain>
    </source>
</reference>
<dbReference type="PANTHER" id="PTHR34857">
    <property type="entry name" value="SLL0384 PROTEIN"/>
    <property type="match status" value="1"/>
</dbReference>
<feature type="transmembrane region" description="Helical" evidence="6">
    <location>
        <begin position="96"/>
        <end position="117"/>
    </location>
</feature>
<keyword evidence="2" id="KW-1003">Cell membrane</keyword>
<dbReference type="InterPro" id="IPR051611">
    <property type="entry name" value="ECF_transporter_component"/>
</dbReference>
<dbReference type="RefSeq" id="WP_202767882.1">
    <property type="nucleotide sequence ID" value="NZ_JAESWA010000022.1"/>
</dbReference>
<evidence type="ECO:0000256" key="2">
    <source>
        <dbReference type="ARBA" id="ARBA00022475"/>
    </source>
</evidence>
<keyword evidence="3 6" id="KW-0812">Transmembrane</keyword>
<keyword evidence="5 6" id="KW-0472">Membrane</keyword>
<feature type="transmembrane region" description="Helical" evidence="6">
    <location>
        <begin position="153"/>
        <end position="174"/>
    </location>
</feature>
<sequence>MIEEWLLVKDSYVPKDEKNSYIEKSIFSLIRIIAIIRQNKNKDEIIYSINPTVKVIASILSVVLISITRSFIFLSIFDLYILITLFFMDSKERKRILLSSIVFPFITLVALIPSMLYGNIYNSLLLCQKIVTTIIITNLLSHNTKWSEISKSLKLLFIPDIFIWILEITIKYIVLLGEYSINLLYAFKLRSVGINNDKYNSISKIIGNLFLKSYKMSEEMSYAMECRGFIGEYNTPIKFNLGKFDYIYIIINILLFTVFIFQFITS</sequence>
<evidence type="ECO:0000256" key="5">
    <source>
        <dbReference type="ARBA" id="ARBA00023136"/>
    </source>
</evidence>
<feature type="transmembrane region" description="Helical" evidence="6">
    <location>
        <begin position="71"/>
        <end position="89"/>
    </location>
</feature>
<dbReference type="EMBL" id="JAESWA010000022">
    <property type="protein sequence ID" value="MBL4932531.1"/>
    <property type="molecule type" value="Genomic_DNA"/>
</dbReference>
<accession>A0A937K3L9</accession>
<dbReference type="CDD" id="cd16914">
    <property type="entry name" value="EcfT"/>
    <property type="match status" value="1"/>
</dbReference>
<dbReference type="GO" id="GO:0005886">
    <property type="term" value="C:plasma membrane"/>
    <property type="evidence" value="ECO:0007669"/>
    <property type="project" value="UniProtKB-ARBA"/>
</dbReference>
<keyword evidence="8" id="KW-1185">Reference proteome</keyword>
<dbReference type="Proteomes" id="UP000623681">
    <property type="component" value="Unassembled WGS sequence"/>
</dbReference>
<proteinExistence type="predicted"/>
<evidence type="ECO:0000256" key="1">
    <source>
        <dbReference type="ARBA" id="ARBA00004141"/>
    </source>
</evidence>
<dbReference type="InterPro" id="IPR003339">
    <property type="entry name" value="ABC/ECF_trnsptr_transmembrane"/>
</dbReference>
<organism evidence="7 8">
    <name type="scientific">Clostridium paridis</name>
    <dbReference type="NCBI Taxonomy" id="2803863"/>
    <lineage>
        <taxon>Bacteria</taxon>
        <taxon>Bacillati</taxon>
        <taxon>Bacillota</taxon>
        <taxon>Clostridia</taxon>
        <taxon>Eubacteriales</taxon>
        <taxon>Clostridiaceae</taxon>
        <taxon>Clostridium</taxon>
    </lineage>
</organism>
<feature type="transmembrane region" description="Helical" evidence="6">
    <location>
        <begin position="246"/>
        <end position="264"/>
    </location>
</feature>
<comment type="caution">
    <text evidence="7">The sequence shown here is derived from an EMBL/GenBank/DDBJ whole genome shotgun (WGS) entry which is preliminary data.</text>
</comment>
<evidence type="ECO:0000256" key="6">
    <source>
        <dbReference type="SAM" id="Phobius"/>
    </source>
</evidence>
<evidence type="ECO:0000256" key="4">
    <source>
        <dbReference type="ARBA" id="ARBA00022989"/>
    </source>
</evidence>
<name>A0A937K3L9_9CLOT</name>
<dbReference type="PANTHER" id="PTHR34857:SF2">
    <property type="entry name" value="SLL0384 PROTEIN"/>
    <property type="match status" value="1"/>
</dbReference>
<evidence type="ECO:0000313" key="7">
    <source>
        <dbReference type="EMBL" id="MBL4932531.1"/>
    </source>
</evidence>
<keyword evidence="4 6" id="KW-1133">Transmembrane helix</keyword>
<dbReference type="Pfam" id="PF02361">
    <property type="entry name" value="CbiQ"/>
    <property type="match status" value="1"/>
</dbReference>